<proteinExistence type="predicted"/>
<name>A0A022L2Y0_9MICO</name>
<dbReference type="PIRSF" id="PIRSF028754">
    <property type="entry name" value="UCP028754"/>
    <property type="match status" value="1"/>
</dbReference>
<feature type="region of interest" description="Disordered" evidence="1">
    <location>
        <begin position="160"/>
        <end position="209"/>
    </location>
</feature>
<dbReference type="Pfam" id="PF09754">
    <property type="entry name" value="PAC2"/>
    <property type="match status" value="1"/>
</dbReference>
<gene>
    <name evidence="2" type="ORF">D641_0105220</name>
</gene>
<keyword evidence="3" id="KW-1185">Reference proteome</keyword>
<sequence>MRDPRDLYSFESMDVLAAVPRDGLMLVHALPGLVDAGNACRIAATYLRDQLRHMKLVSFDIDELLDYRGSRPQAVFDGVSYTSVDIPSVSLTLMYDEADRPFLFLDGPEPDLQWKRLSQAVIDLVEYFEVERVVGMQAVPMAVPHTRPIGLFAHANDPSLLTGAGRDRRDAGTDHPVGSGEAPPGSVSHPAGGSPEPLPEKEEDGPEGHEGAEIVVPASFGALLEFELGRSGHPAMGYAAQIPHYLTRTDFPAGALALLRRISDATGLELPLVDLGDLTDAATAALEGTLEQNVEVRQIVTALEEQYDAMREEDGSPLATTMDLPTADEIGDHFERFLADQDGPEDPGRR</sequence>
<evidence type="ECO:0000256" key="1">
    <source>
        <dbReference type="SAM" id="MobiDB-lite"/>
    </source>
</evidence>
<organism evidence="2 3">
    <name type="scientific">Brachybacterium muris UCD-AY4</name>
    <dbReference type="NCBI Taxonomy" id="1249481"/>
    <lineage>
        <taxon>Bacteria</taxon>
        <taxon>Bacillati</taxon>
        <taxon>Actinomycetota</taxon>
        <taxon>Actinomycetes</taxon>
        <taxon>Micrococcales</taxon>
        <taxon>Dermabacteraceae</taxon>
        <taxon>Brachybacterium</taxon>
    </lineage>
</organism>
<dbReference type="RefSeq" id="WP_017822748.1">
    <property type="nucleotide sequence ID" value="NZ_AORC01000005.1"/>
</dbReference>
<protein>
    <recommendedName>
        <fullName evidence="4">PAC2 family protein</fullName>
    </recommendedName>
</protein>
<comment type="caution">
    <text evidence="2">The sequence shown here is derived from an EMBL/GenBank/DDBJ whole genome shotgun (WGS) entry which is preliminary data.</text>
</comment>
<evidence type="ECO:0008006" key="4">
    <source>
        <dbReference type="Google" id="ProtNLM"/>
    </source>
</evidence>
<dbReference type="HOGENOM" id="CLU_055821_0_0_11"/>
<accession>A0A022L2Y0</accession>
<dbReference type="OrthoDB" id="3733464at2"/>
<dbReference type="EMBL" id="AORC01000005">
    <property type="protein sequence ID" value="EYT50183.1"/>
    <property type="molecule type" value="Genomic_DNA"/>
</dbReference>
<dbReference type="STRING" id="1249481.D641_0105220"/>
<dbReference type="Gene3D" id="1.10.287.100">
    <property type="match status" value="1"/>
</dbReference>
<evidence type="ECO:0000313" key="2">
    <source>
        <dbReference type="EMBL" id="EYT50183.1"/>
    </source>
</evidence>
<evidence type="ECO:0000313" key="3">
    <source>
        <dbReference type="Proteomes" id="UP000019754"/>
    </source>
</evidence>
<dbReference type="SUPFAM" id="SSF159659">
    <property type="entry name" value="Cgl1923-like"/>
    <property type="match status" value="2"/>
</dbReference>
<dbReference type="Gene3D" id="3.40.50.10900">
    <property type="entry name" value="PAC-like subunit"/>
    <property type="match status" value="2"/>
</dbReference>
<dbReference type="Proteomes" id="UP000019754">
    <property type="component" value="Unassembled WGS sequence"/>
</dbReference>
<dbReference type="InterPro" id="IPR019151">
    <property type="entry name" value="Proteasome_assmbl_chaperone_2"/>
</dbReference>
<dbReference type="AlphaFoldDB" id="A0A022L2Y0"/>
<reference evidence="2 3" key="1">
    <citation type="journal article" date="2013" name="Genome Announc.">
        <title>Draft genome sequence of an Actinobacterium, Brachybacterium muris strain UCD-AY4.</title>
        <authorList>
            <person name="Lo J.R."/>
            <person name="Lang J.M."/>
            <person name="Darling A.E."/>
            <person name="Eisen J.A."/>
            <person name="Coil D.A."/>
        </authorList>
    </citation>
    <scope>NUCLEOTIDE SEQUENCE [LARGE SCALE GENOMIC DNA]</scope>
    <source>
        <strain evidence="2 3">UCD-AY4</strain>
    </source>
</reference>
<dbReference type="InterPro" id="IPR008492">
    <property type="entry name" value="Rv2714-like"/>
</dbReference>
<dbReference type="InterPro" id="IPR038389">
    <property type="entry name" value="PSMG2_sf"/>
</dbReference>